<accession>A0A949JX36</accession>
<keyword evidence="10" id="KW-1185">Reference proteome</keyword>
<dbReference type="InterPro" id="IPR003838">
    <property type="entry name" value="ABC3_permease_C"/>
</dbReference>
<evidence type="ECO:0000259" key="7">
    <source>
        <dbReference type="Pfam" id="PF02687"/>
    </source>
</evidence>
<dbReference type="InterPro" id="IPR050250">
    <property type="entry name" value="Macrolide_Exporter_MacB"/>
</dbReference>
<dbReference type="RefSeq" id="WP_238721471.1">
    <property type="nucleotide sequence ID" value="NZ_JAHQCW010000013.1"/>
</dbReference>
<dbReference type="AlphaFoldDB" id="A0A949JX36"/>
<protein>
    <recommendedName>
        <fullName evidence="7">ABC3 transporter permease C-terminal domain-containing protein</fullName>
    </recommendedName>
</protein>
<keyword evidence="4 6" id="KW-1133">Transmembrane helix</keyword>
<dbReference type="EMBL" id="JAHQCW010000013">
    <property type="protein sequence ID" value="MBU9736778.1"/>
    <property type="molecule type" value="Genomic_DNA"/>
</dbReference>
<evidence type="ECO:0000313" key="8">
    <source>
        <dbReference type="EMBL" id="MBU9736778.1"/>
    </source>
</evidence>
<dbReference type="GO" id="GO:0005886">
    <property type="term" value="C:plasma membrane"/>
    <property type="evidence" value="ECO:0007669"/>
    <property type="project" value="UniProtKB-SubCell"/>
</dbReference>
<evidence type="ECO:0000256" key="4">
    <source>
        <dbReference type="ARBA" id="ARBA00022989"/>
    </source>
</evidence>
<evidence type="ECO:0000256" key="2">
    <source>
        <dbReference type="ARBA" id="ARBA00022475"/>
    </source>
</evidence>
<evidence type="ECO:0000256" key="1">
    <source>
        <dbReference type="ARBA" id="ARBA00004651"/>
    </source>
</evidence>
<feature type="transmembrane region" description="Helical" evidence="6">
    <location>
        <begin position="347"/>
        <end position="371"/>
    </location>
</feature>
<feature type="transmembrane region" description="Helical" evidence="6">
    <location>
        <begin position="424"/>
        <end position="448"/>
    </location>
</feature>
<evidence type="ECO:0000256" key="3">
    <source>
        <dbReference type="ARBA" id="ARBA00022692"/>
    </source>
</evidence>
<reference evidence="8" key="1">
    <citation type="submission" date="2021-06" db="EMBL/GenBank/DDBJ databases">
        <title>Description of novel taxa of the family Lachnospiraceae.</title>
        <authorList>
            <person name="Chaplin A.V."/>
            <person name="Sokolova S.R."/>
            <person name="Pikina A.P."/>
            <person name="Korzhanova M."/>
            <person name="Belova V."/>
            <person name="Korostin D."/>
            <person name="Efimov B.A."/>
        </authorList>
    </citation>
    <scope>NUCLEOTIDE SEQUENCE</scope>
    <source>
        <strain evidence="8">ASD5720</strain>
    </source>
</reference>
<proteinExistence type="predicted"/>
<dbReference type="GO" id="GO:0022857">
    <property type="term" value="F:transmembrane transporter activity"/>
    <property type="evidence" value="ECO:0007669"/>
    <property type="project" value="TreeGrafter"/>
</dbReference>
<comment type="subcellular location">
    <subcellularLocation>
        <location evidence="1">Cell membrane</location>
        <topology evidence="1">Multi-pass membrane protein</topology>
    </subcellularLocation>
</comment>
<comment type="caution">
    <text evidence="8">The sequence shown here is derived from an EMBL/GenBank/DDBJ whole genome shotgun (WGS) entry which is preliminary data.</text>
</comment>
<evidence type="ECO:0000313" key="9">
    <source>
        <dbReference type="EMBL" id="MBU9736833.1"/>
    </source>
</evidence>
<keyword evidence="5 6" id="KW-0472">Membrane</keyword>
<name>A0A949JX36_9FIRM</name>
<dbReference type="Proteomes" id="UP000712157">
    <property type="component" value="Unassembled WGS sequence"/>
</dbReference>
<gene>
    <name evidence="8" type="ORF">KTH89_09535</name>
    <name evidence="9" type="ORF">KTH89_09810</name>
</gene>
<organism evidence="8 10">
    <name type="scientific">Diplocloster agilis</name>
    <dbReference type="NCBI Taxonomy" id="2850323"/>
    <lineage>
        <taxon>Bacteria</taxon>
        <taxon>Bacillati</taxon>
        <taxon>Bacillota</taxon>
        <taxon>Clostridia</taxon>
        <taxon>Lachnospirales</taxon>
        <taxon>Lachnospiraceae</taxon>
        <taxon>Diplocloster</taxon>
    </lineage>
</organism>
<dbReference type="Pfam" id="PF02687">
    <property type="entry name" value="FtsX"/>
    <property type="match status" value="1"/>
</dbReference>
<evidence type="ECO:0000313" key="10">
    <source>
        <dbReference type="Proteomes" id="UP000712157"/>
    </source>
</evidence>
<evidence type="ECO:0000256" key="6">
    <source>
        <dbReference type="SAM" id="Phobius"/>
    </source>
</evidence>
<dbReference type="PANTHER" id="PTHR30572:SF9">
    <property type="entry name" value="ABC TRANSPORTER PERMEASE PROTEIN"/>
    <property type="match status" value="1"/>
</dbReference>
<keyword evidence="3 6" id="KW-0812">Transmembrane</keyword>
<evidence type="ECO:0000256" key="5">
    <source>
        <dbReference type="ARBA" id="ARBA00023136"/>
    </source>
</evidence>
<dbReference type="EMBL" id="JAHQCW010000013">
    <property type="protein sequence ID" value="MBU9736833.1"/>
    <property type="molecule type" value="Genomic_DNA"/>
</dbReference>
<keyword evidence="2" id="KW-1003">Cell membrane</keyword>
<dbReference type="PANTHER" id="PTHR30572">
    <property type="entry name" value="MEMBRANE COMPONENT OF TRANSPORTER-RELATED"/>
    <property type="match status" value="1"/>
</dbReference>
<feature type="domain" description="ABC3 transporter permease C-terminal" evidence="7">
    <location>
        <begin position="306"/>
        <end position="450"/>
    </location>
</feature>
<sequence>MPAYRRAYLFVIRKKGKTALLLVTFLVIMTLLLAGMAVNRAAKTAAAQLRESIGGYFKIAPDYQKMNIRQFTDRQLIDQVMETEGIKAYNAMDTWYLSVPELTLKPGKFTGEGDGKAQMTRLLGNNDSSLHEYFVLNIFTLEEGRHLKPDDTGQALISRELAQMNQLKTGDTFTAYLTEDGTVAGEAAGAGASEDGYRLQIAGIFDEMHTEAGNQNTPECDLPANFIFIDAATSQEIGRKLQGTVQRYFNGGAAFFARDPKELDRIVQEVQRLDGVDWDSLKLTVNNTAYQKSVEPLDRLSGMTFLMVGLITVISVSLLSLLLTLWERDRIHEAGVLMAFGISKRNILWQHFLECGLIFALAFCLAAAVSFPLSRQAGKVLYHDAAGEAKENTEAVSYTFTNDPVDVDAAAPEVNFGAELRLPALALSGVMGIVIVGISVGISFLVIVRRKPKELLTVME</sequence>
<feature type="transmembrane region" description="Helical" evidence="6">
    <location>
        <begin position="303"/>
        <end position="326"/>
    </location>
</feature>